<dbReference type="SUPFAM" id="SSF51004">
    <property type="entry name" value="C-terminal (heme d1) domain of cytochrome cd1-nitrite reductase"/>
    <property type="match status" value="1"/>
</dbReference>
<accession>A0A242M3F8</accession>
<dbReference type="InterPro" id="IPR011048">
    <property type="entry name" value="Haem_d1_sf"/>
</dbReference>
<dbReference type="InterPro" id="IPR015943">
    <property type="entry name" value="WD40/YVTN_repeat-like_dom_sf"/>
</dbReference>
<comment type="caution">
    <text evidence="4">The sequence shown here is derived from an EMBL/GenBank/DDBJ whole genome shotgun (WGS) entry which is preliminary data.</text>
</comment>
<proteinExistence type="predicted"/>
<dbReference type="Proteomes" id="UP000195221">
    <property type="component" value="Unassembled WGS sequence"/>
</dbReference>
<gene>
    <name evidence="4" type="ORF">PAMC26577_38720</name>
</gene>
<dbReference type="InterPro" id="IPR048433">
    <property type="entry name" value="YNCE-like_beta-prop"/>
</dbReference>
<keyword evidence="1 2" id="KW-0732">Signal</keyword>
<sequence length="353" mass="37409">MKSRNSLRALLVGSLLAIQAAGPAHAVKNHADVHFDVAQRFSLSGTDRWDYLGLDVTRHRLFVSRASHVQVVDTHTGAQIGEIANTDGVHGFALAQDRGVGFITNGHANTVSVFNLDSLSTVDTVKVGGQDPDAIAYSTALKRIFTSNGDSSTVSAIDVDSRKLVATTDVGGKPESLVTDDDGIVFVNIEDKDAIVEIDGKTNTVLAHWSLAGCKDPSGLAIDTHAHRLFSVCSNQRMAVVDSRSGHVVSTLPIGRHPDAAAFDPKLNAVFSSNGGDGTLTVVHEDGADHYHVVQTLPTQAGARTLALDSNAHELYLVTGKLGPVPATTRQNAHPRAQVISGTFNVMVVRPRP</sequence>
<dbReference type="PANTHER" id="PTHR47197:SF3">
    <property type="entry name" value="DIHYDRO-HEME D1 DEHYDROGENASE"/>
    <property type="match status" value="1"/>
</dbReference>
<dbReference type="AlphaFoldDB" id="A0A242M3F8"/>
<dbReference type="EMBL" id="NBTZ01000172">
    <property type="protein sequence ID" value="OTP65725.1"/>
    <property type="molecule type" value="Genomic_DNA"/>
</dbReference>
<feature type="signal peptide" evidence="2">
    <location>
        <begin position="1"/>
        <end position="26"/>
    </location>
</feature>
<feature type="chain" id="PRO_5012715343" evidence="2">
    <location>
        <begin position="27"/>
        <end position="353"/>
    </location>
</feature>
<evidence type="ECO:0000256" key="2">
    <source>
        <dbReference type="SAM" id="SignalP"/>
    </source>
</evidence>
<reference evidence="4 5" key="1">
    <citation type="submission" date="2017-03" db="EMBL/GenBank/DDBJ databases">
        <title>Genome analysis of strain PAMC 26577.</title>
        <authorList>
            <person name="Oh H.-M."/>
            <person name="Yang J.-A."/>
        </authorList>
    </citation>
    <scope>NUCLEOTIDE SEQUENCE [LARGE SCALE GENOMIC DNA]</scope>
    <source>
        <strain evidence="4 5">PAMC 26577</strain>
    </source>
</reference>
<dbReference type="PANTHER" id="PTHR47197">
    <property type="entry name" value="PROTEIN NIRF"/>
    <property type="match status" value="1"/>
</dbReference>
<evidence type="ECO:0000313" key="4">
    <source>
        <dbReference type="EMBL" id="OTP65725.1"/>
    </source>
</evidence>
<evidence type="ECO:0000313" key="5">
    <source>
        <dbReference type="Proteomes" id="UP000195221"/>
    </source>
</evidence>
<dbReference type="Gene3D" id="2.130.10.10">
    <property type="entry name" value="YVTN repeat-like/Quinoprotein amine dehydrogenase"/>
    <property type="match status" value="2"/>
</dbReference>
<dbReference type="InterPro" id="IPR051200">
    <property type="entry name" value="Host-pathogen_enzymatic-act"/>
</dbReference>
<dbReference type="RefSeq" id="WP_075359754.1">
    <property type="nucleotide sequence ID" value="NZ_MSRG01000079.1"/>
</dbReference>
<protein>
    <submittedName>
        <fullName evidence="4">Ig-like repeat domain protein 3</fullName>
    </submittedName>
</protein>
<organism evidence="4 5">
    <name type="scientific">Caballeronia sordidicola</name>
    <name type="common">Burkholderia sordidicola</name>
    <dbReference type="NCBI Taxonomy" id="196367"/>
    <lineage>
        <taxon>Bacteria</taxon>
        <taxon>Pseudomonadati</taxon>
        <taxon>Pseudomonadota</taxon>
        <taxon>Betaproteobacteria</taxon>
        <taxon>Burkholderiales</taxon>
        <taxon>Burkholderiaceae</taxon>
        <taxon>Caballeronia</taxon>
    </lineage>
</organism>
<evidence type="ECO:0000256" key="1">
    <source>
        <dbReference type="ARBA" id="ARBA00022729"/>
    </source>
</evidence>
<name>A0A242M3F8_CABSO</name>
<dbReference type="Pfam" id="PF21783">
    <property type="entry name" value="YNCE"/>
    <property type="match status" value="1"/>
</dbReference>
<feature type="domain" description="YNCE-like beta-propeller" evidence="3">
    <location>
        <begin position="79"/>
        <end position="181"/>
    </location>
</feature>
<evidence type="ECO:0000259" key="3">
    <source>
        <dbReference type="Pfam" id="PF21783"/>
    </source>
</evidence>